<dbReference type="Proteomes" id="UP000294887">
    <property type="component" value="Unassembled WGS sequence"/>
</dbReference>
<dbReference type="PANTHER" id="PTHR30465:SF74">
    <property type="entry name" value="OLIGOPEPTIDE TRANSPORT SYSTEM PERMEASE PROTEIN OPPB"/>
    <property type="match status" value="1"/>
</dbReference>
<keyword evidence="4 7" id="KW-0812">Transmembrane</keyword>
<dbReference type="Gene3D" id="1.10.3720.10">
    <property type="entry name" value="MetI-like"/>
    <property type="match status" value="1"/>
</dbReference>
<evidence type="ECO:0000256" key="1">
    <source>
        <dbReference type="ARBA" id="ARBA00004651"/>
    </source>
</evidence>
<dbReference type="EMBL" id="SMFQ01000005">
    <property type="protein sequence ID" value="TCJ82605.1"/>
    <property type="molecule type" value="Genomic_DNA"/>
</dbReference>
<keyword evidence="6 7" id="KW-0472">Membrane</keyword>
<dbReference type="Pfam" id="PF00528">
    <property type="entry name" value="BPD_transp_1"/>
    <property type="match status" value="1"/>
</dbReference>
<dbReference type="AlphaFoldDB" id="A0A4V2P7P5"/>
<dbReference type="InterPro" id="IPR035906">
    <property type="entry name" value="MetI-like_sf"/>
</dbReference>
<evidence type="ECO:0000256" key="3">
    <source>
        <dbReference type="ARBA" id="ARBA00022475"/>
    </source>
</evidence>
<protein>
    <submittedName>
        <fullName evidence="9">Oligopeptide transport system permease protein</fullName>
    </submittedName>
</protein>
<evidence type="ECO:0000259" key="8">
    <source>
        <dbReference type="PROSITE" id="PS50928"/>
    </source>
</evidence>
<keyword evidence="3" id="KW-1003">Cell membrane</keyword>
<dbReference type="InterPro" id="IPR000515">
    <property type="entry name" value="MetI-like"/>
</dbReference>
<feature type="transmembrane region" description="Helical" evidence="7">
    <location>
        <begin position="98"/>
        <end position="121"/>
    </location>
</feature>
<feature type="transmembrane region" description="Helical" evidence="7">
    <location>
        <begin position="133"/>
        <end position="160"/>
    </location>
</feature>
<organism evidence="9 10">
    <name type="scientific">Cocleimonas flava</name>
    <dbReference type="NCBI Taxonomy" id="634765"/>
    <lineage>
        <taxon>Bacteria</taxon>
        <taxon>Pseudomonadati</taxon>
        <taxon>Pseudomonadota</taxon>
        <taxon>Gammaproteobacteria</taxon>
        <taxon>Thiotrichales</taxon>
        <taxon>Thiotrichaceae</taxon>
        <taxon>Cocleimonas</taxon>
    </lineage>
</organism>
<proteinExistence type="inferred from homology"/>
<name>A0A4V2P7P5_9GAMM</name>
<feature type="transmembrane region" description="Helical" evidence="7">
    <location>
        <begin position="225"/>
        <end position="252"/>
    </location>
</feature>
<keyword evidence="5 7" id="KW-1133">Transmembrane helix</keyword>
<dbReference type="SUPFAM" id="SSF161098">
    <property type="entry name" value="MetI-like"/>
    <property type="match status" value="1"/>
</dbReference>
<feature type="transmembrane region" description="Helical" evidence="7">
    <location>
        <begin position="172"/>
        <end position="191"/>
    </location>
</feature>
<dbReference type="CDD" id="cd06261">
    <property type="entry name" value="TM_PBP2"/>
    <property type="match status" value="1"/>
</dbReference>
<keyword evidence="10" id="KW-1185">Reference proteome</keyword>
<dbReference type="RefSeq" id="WP_131907117.1">
    <property type="nucleotide sequence ID" value="NZ_BAAAFU010000007.1"/>
</dbReference>
<comment type="similarity">
    <text evidence="7">Belongs to the binding-protein-dependent transport system permease family.</text>
</comment>
<feature type="transmembrane region" description="Helical" evidence="7">
    <location>
        <begin position="272"/>
        <end position="298"/>
    </location>
</feature>
<comment type="subcellular location">
    <subcellularLocation>
        <location evidence="1 7">Cell membrane</location>
        <topology evidence="1 7">Multi-pass membrane protein</topology>
    </subcellularLocation>
</comment>
<dbReference type="GO" id="GO:0005886">
    <property type="term" value="C:plasma membrane"/>
    <property type="evidence" value="ECO:0007669"/>
    <property type="project" value="UniProtKB-SubCell"/>
</dbReference>
<dbReference type="PROSITE" id="PS50928">
    <property type="entry name" value="ABC_TM1"/>
    <property type="match status" value="1"/>
</dbReference>
<dbReference type="PANTHER" id="PTHR30465">
    <property type="entry name" value="INNER MEMBRANE ABC TRANSPORTER"/>
    <property type="match status" value="1"/>
</dbReference>
<evidence type="ECO:0000256" key="2">
    <source>
        <dbReference type="ARBA" id="ARBA00022448"/>
    </source>
</evidence>
<evidence type="ECO:0000313" key="9">
    <source>
        <dbReference type="EMBL" id="TCJ82605.1"/>
    </source>
</evidence>
<evidence type="ECO:0000256" key="5">
    <source>
        <dbReference type="ARBA" id="ARBA00022989"/>
    </source>
</evidence>
<keyword evidence="2 7" id="KW-0813">Transport</keyword>
<dbReference type="NCBIfam" id="NF007008">
    <property type="entry name" value="PRK09471.1"/>
    <property type="match status" value="1"/>
</dbReference>
<feature type="transmembrane region" description="Helical" evidence="7">
    <location>
        <begin position="12"/>
        <end position="30"/>
    </location>
</feature>
<dbReference type="OrthoDB" id="9805855at2"/>
<evidence type="ECO:0000256" key="6">
    <source>
        <dbReference type="ARBA" id="ARBA00023136"/>
    </source>
</evidence>
<evidence type="ECO:0000256" key="7">
    <source>
        <dbReference type="RuleBase" id="RU363032"/>
    </source>
</evidence>
<feature type="domain" description="ABC transmembrane type-1" evidence="8">
    <location>
        <begin position="94"/>
        <end position="295"/>
    </location>
</feature>
<accession>A0A4V2P7P5</accession>
<evidence type="ECO:0000313" key="10">
    <source>
        <dbReference type="Proteomes" id="UP000294887"/>
    </source>
</evidence>
<dbReference type="GO" id="GO:0055085">
    <property type="term" value="P:transmembrane transport"/>
    <property type="evidence" value="ECO:0007669"/>
    <property type="project" value="InterPro"/>
</dbReference>
<evidence type="ECO:0000256" key="4">
    <source>
        <dbReference type="ARBA" id="ARBA00022692"/>
    </source>
</evidence>
<comment type="caution">
    <text evidence="9">The sequence shown here is derived from an EMBL/GenBank/DDBJ whole genome shotgun (WGS) entry which is preliminary data.</text>
</comment>
<reference evidence="9 10" key="1">
    <citation type="submission" date="2019-03" db="EMBL/GenBank/DDBJ databases">
        <title>Genomic Encyclopedia of Type Strains, Phase IV (KMG-IV): sequencing the most valuable type-strain genomes for metagenomic binning, comparative biology and taxonomic classification.</title>
        <authorList>
            <person name="Goeker M."/>
        </authorList>
    </citation>
    <scope>NUCLEOTIDE SEQUENCE [LARGE SCALE GENOMIC DNA]</scope>
    <source>
        <strain evidence="9 10">DSM 24830</strain>
    </source>
</reference>
<sequence>MLSYFAKRIASSIPTLFIIITIAFFMIRLAPGGPFDSERPVPAEIAANLEKVYHLNDPLPVQYGYYLLNVLKGDFGPSFKYHDFTVSELIAQGFPVSIQLGLLAILLSLMIGVLFGVIAALRQNSAIDYLVMGLAMTGITIPNFVMAPILILLFGVFWGLLPTSGWGELKHMVLPVIVLSLPQIATVARMTRASLIETLNMPYIRTAKAKGLPTRLILSRHASRATLLPILSWLGPATAAIITGSVVVETIFGLPGIGRHFINGALNRDYTLVMGVVVFYGFLIILMNLLVDLLYAWLDPRIKY</sequence>
<gene>
    <name evidence="9" type="ORF">EV695_3336</name>
</gene>